<evidence type="ECO:0000313" key="1">
    <source>
        <dbReference type="EMBL" id="ROL51325.1"/>
    </source>
</evidence>
<gene>
    <name evidence="1" type="ORF">DPX16_22421</name>
</gene>
<accession>A0A3N0YYF3</accession>
<dbReference type="Proteomes" id="UP000281406">
    <property type="component" value="Unassembled WGS sequence"/>
</dbReference>
<name>A0A3N0YYF3_ANAGA</name>
<proteinExistence type="predicted"/>
<sequence>MFWPYRDVQIFENFAEYRLVGVINTIGVTVRLWKQVSKEMHSCITVPDHWNNLSFMYHVCQCLLYWHLGGVADNQETVNTTDSRL</sequence>
<protein>
    <submittedName>
        <fullName evidence="1">Uncharacterized protein</fullName>
    </submittedName>
</protein>
<comment type="caution">
    <text evidence="1">The sequence shown here is derived from an EMBL/GenBank/DDBJ whole genome shotgun (WGS) entry which is preliminary data.</text>
</comment>
<evidence type="ECO:0000313" key="2">
    <source>
        <dbReference type="Proteomes" id="UP000281406"/>
    </source>
</evidence>
<organism evidence="1 2">
    <name type="scientific">Anabarilius grahami</name>
    <name type="common">Kanglang fish</name>
    <name type="synonym">Barilius grahami</name>
    <dbReference type="NCBI Taxonomy" id="495550"/>
    <lineage>
        <taxon>Eukaryota</taxon>
        <taxon>Metazoa</taxon>
        <taxon>Chordata</taxon>
        <taxon>Craniata</taxon>
        <taxon>Vertebrata</taxon>
        <taxon>Euteleostomi</taxon>
        <taxon>Actinopterygii</taxon>
        <taxon>Neopterygii</taxon>
        <taxon>Teleostei</taxon>
        <taxon>Ostariophysi</taxon>
        <taxon>Cypriniformes</taxon>
        <taxon>Xenocyprididae</taxon>
        <taxon>Xenocypridinae</taxon>
        <taxon>Xenocypridinae incertae sedis</taxon>
        <taxon>Anabarilius</taxon>
    </lineage>
</organism>
<dbReference type="AlphaFoldDB" id="A0A3N0YYF3"/>
<reference evidence="1 2" key="1">
    <citation type="submission" date="2018-10" db="EMBL/GenBank/DDBJ databases">
        <title>Genome assembly for a Yunnan-Guizhou Plateau 3E fish, Anabarilius grahami (Regan), and its evolutionary and genetic applications.</title>
        <authorList>
            <person name="Jiang W."/>
        </authorList>
    </citation>
    <scope>NUCLEOTIDE SEQUENCE [LARGE SCALE GENOMIC DNA]</scope>
    <source>
        <strain evidence="1">AG-KIZ</strain>
        <tissue evidence="1">Muscle</tissue>
    </source>
</reference>
<dbReference type="EMBL" id="RJVU01018862">
    <property type="protein sequence ID" value="ROL51325.1"/>
    <property type="molecule type" value="Genomic_DNA"/>
</dbReference>
<keyword evidence="2" id="KW-1185">Reference proteome</keyword>